<dbReference type="PANTHER" id="PTHR30561">
    <property type="entry name" value="SMR FAMILY PROTON-DEPENDENT DRUG EFFLUX TRANSPORTER SUGE"/>
    <property type="match status" value="1"/>
</dbReference>
<feature type="transmembrane region" description="Helical" evidence="11">
    <location>
        <begin position="177"/>
        <end position="199"/>
    </location>
</feature>
<dbReference type="PANTHER" id="PTHR30561:SF9">
    <property type="entry name" value="4-AMINO-4-DEOXY-L-ARABINOSE-PHOSPHOUNDECAPRENOL FLIPPASE SUBUNIT ARNF-RELATED"/>
    <property type="match status" value="1"/>
</dbReference>
<dbReference type="InterPro" id="IPR000390">
    <property type="entry name" value="Small_drug/metabolite_transptr"/>
</dbReference>
<evidence type="ECO:0000256" key="10">
    <source>
        <dbReference type="ARBA" id="ARBA00023136"/>
    </source>
</evidence>
<organism evidence="13 14">
    <name type="scientific">Piscinibacter gummiphilus</name>
    <dbReference type="NCBI Taxonomy" id="946333"/>
    <lineage>
        <taxon>Bacteria</taxon>
        <taxon>Pseudomonadati</taxon>
        <taxon>Pseudomonadota</taxon>
        <taxon>Betaproteobacteria</taxon>
        <taxon>Burkholderiales</taxon>
        <taxon>Sphaerotilaceae</taxon>
        <taxon>Piscinibacter</taxon>
    </lineage>
</organism>
<dbReference type="EMBL" id="CP136336">
    <property type="protein sequence ID" value="WOB07241.1"/>
    <property type="molecule type" value="Genomic_DNA"/>
</dbReference>
<evidence type="ECO:0000256" key="6">
    <source>
        <dbReference type="ARBA" id="ARBA00022692"/>
    </source>
</evidence>
<evidence type="ECO:0000256" key="3">
    <source>
        <dbReference type="ARBA" id="ARBA00022516"/>
    </source>
</evidence>
<keyword evidence="6 11" id="KW-0812">Transmembrane</keyword>
<keyword evidence="7" id="KW-0448">Lipopolysaccharide biosynthesis</keyword>
<keyword evidence="14" id="KW-1185">Reference proteome</keyword>
<feature type="transmembrane region" description="Helical" evidence="11">
    <location>
        <begin position="119"/>
        <end position="142"/>
    </location>
</feature>
<feature type="domain" description="EamA" evidence="12">
    <location>
        <begin position="157"/>
        <end position="290"/>
    </location>
</feature>
<evidence type="ECO:0000256" key="9">
    <source>
        <dbReference type="ARBA" id="ARBA00023098"/>
    </source>
</evidence>
<feature type="transmembrane region" description="Helical" evidence="11">
    <location>
        <begin position="220"/>
        <end position="241"/>
    </location>
</feature>
<evidence type="ECO:0000256" key="11">
    <source>
        <dbReference type="SAM" id="Phobius"/>
    </source>
</evidence>
<dbReference type="Gene3D" id="1.10.3730.20">
    <property type="match status" value="2"/>
</dbReference>
<evidence type="ECO:0000313" key="13">
    <source>
        <dbReference type="EMBL" id="WOB07241.1"/>
    </source>
</evidence>
<keyword evidence="10 11" id="KW-0472">Membrane</keyword>
<evidence type="ECO:0000256" key="8">
    <source>
        <dbReference type="ARBA" id="ARBA00022989"/>
    </source>
</evidence>
<feature type="transmembrane region" description="Helical" evidence="11">
    <location>
        <begin position="59"/>
        <end position="78"/>
    </location>
</feature>
<evidence type="ECO:0000256" key="4">
    <source>
        <dbReference type="ARBA" id="ARBA00022519"/>
    </source>
</evidence>
<proteinExistence type="predicted"/>
<protein>
    <submittedName>
        <fullName evidence="13">EamA family transporter</fullName>
    </submittedName>
</protein>
<evidence type="ECO:0000256" key="5">
    <source>
        <dbReference type="ARBA" id="ARBA00022556"/>
    </source>
</evidence>
<comment type="subcellular location">
    <subcellularLocation>
        <location evidence="1">Cell membrane</location>
        <topology evidence="1">Multi-pass membrane protein</topology>
    </subcellularLocation>
</comment>
<keyword evidence="9" id="KW-0443">Lipid metabolism</keyword>
<keyword evidence="4" id="KW-0997">Cell inner membrane</keyword>
<keyword evidence="3" id="KW-0444">Lipid biosynthesis</keyword>
<sequence length="293" mass="30757">MSLTALALVIAAALLHALWNVVAKKAGGDARFSLLLTAFQVLLWSPLGLWVGWEAVPHWGVAEWAAVVASAVANLVYFHTLLRGYARSDLTVVYPVARGTGPLLASLGALVLLDESMGWLGAVGLLLVIGGIFLVAGGTSVWTKAHDAAQRRRVFAGVGWGAATGLCIAAYTLVDGYAIKVLAIQPVLFIFLCNVVRLPMHMPAALHDRAAFVEAARAQWRHALLIAVMAPLAYLLVLYAVQMAPVSHVAPAREMSMLFAALLGGKLLGESDRGLRIAGALCIGLGVAGLALG</sequence>
<feature type="transmembrane region" description="Helical" evidence="11">
    <location>
        <begin position="274"/>
        <end position="292"/>
    </location>
</feature>
<keyword evidence="2" id="KW-1003">Cell membrane</keyword>
<dbReference type="SUPFAM" id="SSF103481">
    <property type="entry name" value="Multidrug resistance efflux transporter EmrE"/>
    <property type="match status" value="2"/>
</dbReference>
<evidence type="ECO:0000313" key="14">
    <source>
        <dbReference type="Proteomes" id="UP001303946"/>
    </source>
</evidence>
<accession>A0ABZ0CVS5</accession>
<dbReference type="RefSeq" id="WP_316699913.1">
    <property type="nucleotide sequence ID" value="NZ_CP136336.1"/>
</dbReference>
<feature type="transmembrane region" description="Helical" evidence="11">
    <location>
        <begin position="154"/>
        <end position="171"/>
    </location>
</feature>
<evidence type="ECO:0000256" key="2">
    <source>
        <dbReference type="ARBA" id="ARBA00022475"/>
    </source>
</evidence>
<evidence type="ECO:0000259" key="12">
    <source>
        <dbReference type="Pfam" id="PF00892"/>
    </source>
</evidence>
<dbReference type="Proteomes" id="UP001303946">
    <property type="component" value="Chromosome"/>
</dbReference>
<evidence type="ECO:0000256" key="7">
    <source>
        <dbReference type="ARBA" id="ARBA00022985"/>
    </source>
</evidence>
<keyword evidence="5" id="KW-0441">Lipid A biosynthesis</keyword>
<evidence type="ECO:0000256" key="1">
    <source>
        <dbReference type="ARBA" id="ARBA00004651"/>
    </source>
</evidence>
<reference evidence="13 14" key="1">
    <citation type="submission" date="2023-10" db="EMBL/GenBank/DDBJ databases">
        <title>Bacteria for the degradation of biodegradable plastic PBAT(Polybutylene adipate terephthalate).</title>
        <authorList>
            <person name="Weon H.-Y."/>
            <person name="Yeon J."/>
        </authorList>
    </citation>
    <scope>NUCLEOTIDE SEQUENCE [LARGE SCALE GENOMIC DNA]</scope>
    <source>
        <strain evidence="13 14">SBD 7-3</strain>
    </source>
</reference>
<gene>
    <name evidence="13" type="ORF">RXV79_20265</name>
</gene>
<feature type="transmembrane region" description="Helical" evidence="11">
    <location>
        <begin position="34"/>
        <end position="53"/>
    </location>
</feature>
<keyword evidence="8 11" id="KW-1133">Transmembrane helix</keyword>
<dbReference type="Pfam" id="PF00892">
    <property type="entry name" value="EamA"/>
    <property type="match status" value="2"/>
</dbReference>
<name>A0ABZ0CVS5_9BURK</name>
<feature type="transmembrane region" description="Helical" evidence="11">
    <location>
        <begin position="90"/>
        <end position="113"/>
    </location>
</feature>
<dbReference type="InterPro" id="IPR000620">
    <property type="entry name" value="EamA_dom"/>
</dbReference>
<dbReference type="InterPro" id="IPR037185">
    <property type="entry name" value="EmrE-like"/>
</dbReference>
<feature type="transmembrane region" description="Helical" evidence="11">
    <location>
        <begin position="6"/>
        <end position="22"/>
    </location>
</feature>
<feature type="domain" description="EamA" evidence="12">
    <location>
        <begin position="5"/>
        <end position="135"/>
    </location>
</feature>